<evidence type="ECO:0000256" key="11">
    <source>
        <dbReference type="ARBA" id="ARBA00023295"/>
    </source>
</evidence>
<dbReference type="InterPro" id="IPR000445">
    <property type="entry name" value="HhH_motif"/>
</dbReference>
<evidence type="ECO:0000256" key="2">
    <source>
        <dbReference type="ARBA" id="ARBA00022485"/>
    </source>
</evidence>
<dbReference type="EMBL" id="DXIE01000046">
    <property type="protein sequence ID" value="HIV62802.1"/>
    <property type="molecule type" value="Genomic_DNA"/>
</dbReference>
<comment type="caution">
    <text evidence="15">The sequence shown here is derived from an EMBL/GenBank/DDBJ whole genome shotgun (WGS) entry which is preliminary data.</text>
</comment>
<dbReference type="PIRSF" id="PIRSF001435">
    <property type="entry name" value="Nth"/>
    <property type="match status" value="1"/>
</dbReference>
<evidence type="ECO:0000256" key="1">
    <source>
        <dbReference type="ARBA" id="ARBA00008343"/>
    </source>
</evidence>
<dbReference type="InterPro" id="IPR004035">
    <property type="entry name" value="Endouclease-III_FeS-bd_BS"/>
</dbReference>
<dbReference type="GO" id="GO:0046872">
    <property type="term" value="F:metal ion binding"/>
    <property type="evidence" value="ECO:0007669"/>
    <property type="project" value="UniProtKB-KW"/>
</dbReference>
<dbReference type="SMART" id="SM00278">
    <property type="entry name" value="HhH1"/>
    <property type="match status" value="1"/>
</dbReference>
<keyword evidence="4 12" id="KW-0227">DNA damage</keyword>
<dbReference type="GO" id="GO:0003677">
    <property type="term" value="F:DNA binding"/>
    <property type="evidence" value="ECO:0007669"/>
    <property type="project" value="UniProtKB-UniRule"/>
</dbReference>
<dbReference type="InterPro" id="IPR003265">
    <property type="entry name" value="HhH-GPD_domain"/>
</dbReference>
<dbReference type="SUPFAM" id="SSF48150">
    <property type="entry name" value="DNA-glycosylase"/>
    <property type="match status" value="1"/>
</dbReference>
<keyword evidence="6 12" id="KW-0408">Iron</keyword>
<dbReference type="Gene3D" id="1.10.340.30">
    <property type="entry name" value="Hypothetical protein, domain 2"/>
    <property type="match status" value="1"/>
</dbReference>
<keyword evidence="7 12" id="KW-0411">Iron-sulfur</keyword>
<protein>
    <recommendedName>
        <fullName evidence="12">Endonuclease III</fullName>
        <ecNumber evidence="12">4.2.99.18</ecNumber>
    </recommendedName>
    <alternativeName>
        <fullName evidence="12">DNA-(apurinic or apyrimidinic site) lyase</fullName>
    </alternativeName>
</protein>
<evidence type="ECO:0000256" key="10">
    <source>
        <dbReference type="ARBA" id="ARBA00023239"/>
    </source>
</evidence>
<evidence type="ECO:0000256" key="3">
    <source>
        <dbReference type="ARBA" id="ARBA00022723"/>
    </source>
</evidence>
<keyword evidence="5 12" id="KW-0378">Hydrolase</keyword>
<dbReference type="InterPro" id="IPR003651">
    <property type="entry name" value="Endonuclease3_FeS-loop_motif"/>
</dbReference>
<dbReference type="HAMAP" id="MF_00942">
    <property type="entry name" value="Nth"/>
    <property type="match status" value="1"/>
</dbReference>
<dbReference type="Pfam" id="PF00633">
    <property type="entry name" value="HHH"/>
    <property type="match status" value="1"/>
</dbReference>
<keyword evidence="9 12" id="KW-0234">DNA repair</keyword>
<reference evidence="15" key="2">
    <citation type="submission" date="2021-04" db="EMBL/GenBank/DDBJ databases">
        <authorList>
            <person name="Gilroy R."/>
        </authorList>
    </citation>
    <scope>NUCLEOTIDE SEQUENCE</scope>
    <source>
        <strain evidence="15">CHK193-4272</strain>
    </source>
</reference>
<proteinExistence type="inferred from homology"/>
<dbReference type="FunFam" id="1.10.1670.10:FF:000001">
    <property type="entry name" value="Endonuclease III"/>
    <property type="match status" value="1"/>
</dbReference>
<dbReference type="GO" id="GO:0006285">
    <property type="term" value="P:base-excision repair, AP site formation"/>
    <property type="evidence" value="ECO:0007669"/>
    <property type="project" value="TreeGrafter"/>
</dbReference>
<evidence type="ECO:0000256" key="9">
    <source>
        <dbReference type="ARBA" id="ARBA00023204"/>
    </source>
</evidence>
<dbReference type="GO" id="GO:0051539">
    <property type="term" value="F:4 iron, 4 sulfur cluster binding"/>
    <property type="evidence" value="ECO:0007669"/>
    <property type="project" value="UniProtKB-UniRule"/>
</dbReference>
<comment type="catalytic activity">
    <reaction evidence="12">
        <text>2'-deoxyribonucleotide-(2'-deoxyribose 5'-phosphate)-2'-deoxyribonucleotide-DNA = a 3'-end 2'-deoxyribonucleotide-(2,3-dehydro-2,3-deoxyribose 5'-phosphate)-DNA + a 5'-end 5'-phospho-2'-deoxyribonucleoside-DNA + H(+)</text>
        <dbReference type="Rhea" id="RHEA:66592"/>
        <dbReference type="Rhea" id="RHEA-COMP:13180"/>
        <dbReference type="Rhea" id="RHEA-COMP:16897"/>
        <dbReference type="Rhea" id="RHEA-COMP:17067"/>
        <dbReference type="ChEBI" id="CHEBI:15378"/>
        <dbReference type="ChEBI" id="CHEBI:136412"/>
        <dbReference type="ChEBI" id="CHEBI:157695"/>
        <dbReference type="ChEBI" id="CHEBI:167181"/>
        <dbReference type="EC" id="4.2.99.18"/>
    </reaction>
</comment>
<keyword evidence="3 12" id="KW-0479">Metal-binding</keyword>
<feature type="domain" description="HhH-GPD" evidence="14">
    <location>
        <begin position="39"/>
        <end position="187"/>
    </location>
</feature>
<dbReference type="InterPro" id="IPR005759">
    <property type="entry name" value="Nth"/>
</dbReference>
<keyword evidence="10 12" id="KW-0456">Lyase</keyword>
<comment type="similarity">
    <text evidence="1 12">Belongs to the Nth/MutY family.</text>
</comment>
<dbReference type="GO" id="GO:0019104">
    <property type="term" value="F:DNA N-glycosylase activity"/>
    <property type="evidence" value="ECO:0007669"/>
    <property type="project" value="UniProtKB-UniRule"/>
</dbReference>
<sequence length="211" mass="23642">MTKKERALEVVYQLKNEYPNAECALKYTHDYELLFATRLSAQCTDVRVNIVTKDLFVDFPTLESFADAPIEKLEEGIKTCGLFRTKAKDLKACAQMLLSEYDGKVPDKMEELLKLPGIGRKTANLILGDIYGKPAIVADTHCIRLSNRLGFVKDTKDPVKVENELKKIIPPEESSDFCHRLVLHGREVCSARSPKCDKCCLAAVCPSYPLG</sequence>
<dbReference type="Pfam" id="PF00730">
    <property type="entry name" value="HhH-GPD"/>
    <property type="match status" value="1"/>
</dbReference>
<feature type="domain" description="Helix-hairpin-helix DNA-binding motif class 1" evidence="13">
    <location>
        <begin position="110"/>
        <end position="129"/>
    </location>
</feature>
<dbReference type="InterPro" id="IPR011257">
    <property type="entry name" value="DNA_glycosylase"/>
</dbReference>
<accession>A0A9D1TI73</accession>
<dbReference type="InterPro" id="IPR004036">
    <property type="entry name" value="Endonuclease-III-like_CS2"/>
</dbReference>
<organism evidence="15 16">
    <name type="scientific">Candidatus Butyricicoccus avistercoris</name>
    <dbReference type="NCBI Taxonomy" id="2838518"/>
    <lineage>
        <taxon>Bacteria</taxon>
        <taxon>Bacillati</taxon>
        <taxon>Bacillota</taxon>
        <taxon>Clostridia</taxon>
        <taxon>Eubacteriales</taxon>
        <taxon>Butyricicoccaceae</taxon>
        <taxon>Butyricicoccus</taxon>
    </lineage>
</organism>
<dbReference type="CDD" id="cd00056">
    <property type="entry name" value="ENDO3c"/>
    <property type="match status" value="1"/>
</dbReference>
<keyword evidence="2 12" id="KW-0004">4Fe-4S</keyword>
<dbReference type="PANTHER" id="PTHR10359:SF18">
    <property type="entry name" value="ENDONUCLEASE III"/>
    <property type="match status" value="1"/>
</dbReference>
<dbReference type="AlphaFoldDB" id="A0A9D1TI73"/>
<dbReference type="InterPro" id="IPR023170">
    <property type="entry name" value="HhH_base_excis_C"/>
</dbReference>
<feature type="binding site" evidence="12">
    <location>
        <position position="189"/>
    </location>
    <ligand>
        <name>[4Fe-4S] cluster</name>
        <dbReference type="ChEBI" id="CHEBI:49883"/>
    </ligand>
</feature>
<evidence type="ECO:0000313" key="16">
    <source>
        <dbReference type="Proteomes" id="UP000886808"/>
    </source>
</evidence>
<evidence type="ECO:0000256" key="8">
    <source>
        <dbReference type="ARBA" id="ARBA00023125"/>
    </source>
</evidence>
<evidence type="ECO:0000256" key="4">
    <source>
        <dbReference type="ARBA" id="ARBA00022763"/>
    </source>
</evidence>
<evidence type="ECO:0000259" key="14">
    <source>
        <dbReference type="SMART" id="SM00478"/>
    </source>
</evidence>
<feature type="binding site" evidence="12">
    <location>
        <position position="196"/>
    </location>
    <ligand>
        <name>[4Fe-4S] cluster</name>
        <dbReference type="ChEBI" id="CHEBI:49883"/>
    </ligand>
</feature>
<evidence type="ECO:0000256" key="7">
    <source>
        <dbReference type="ARBA" id="ARBA00023014"/>
    </source>
</evidence>
<evidence type="ECO:0000256" key="12">
    <source>
        <dbReference type="HAMAP-Rule" id="MF_00942"/>
    </source>
</evidence>
<comment type="function">
    <text evidence="12">DNA repair enzyme that has both DNA N-glycosylase activity and AP-lyase activity. The DNA N-glycosylase activity releases various damaged pyrimidines from DNA by cleaving the N-glycosidic bond, leaving an AP (apurinic/apyrimidinic) site. The AP-lyase activity cleaves the phosphodiester bond 3' to the AP site by a beta-elimination, leaving a 3'-terminal unsaturated sugar and a product with a terminal 5'-phosphate.</text>
</comment>
<dbReference type="Gene3D" id="1.10.1670.10">
    <property type="entry name" value="Helix-hairpin-Helix base-excision DNA repair enzymes (C-terminal)"/>
    <property type="match status" value="1"/>
</dbReference>
<evidence type="ECO:0000313" key="15">
    <source>
        <dbReference type="EMBL" id="HIV62802.1"/>
    </source>
</evidence>
<dbReference type="Proteomes" id="UP000886808">
    <property type="component" value="Unassembled WGS sequence"/>
</dbReference>
<feature type="binding site" evidence="12">
    <location>
        <position position="199"/>
    </location>
    <ligand>
        <name>[4Fe-4S] cluster</name>
        <dbReference type="ChEBI" id="CHEBI:49883"/>
    </ligand>
</feature>
<dbReference type="PROSITE" id="PS00764">
    <property type="entry name" value="ENDONUCLEASE_III_1"/>
    <property type="match status" value="1"/>
</dbReference>
<dbReference type="GO" id="GO:0140078">
    <property type="term" value="F:class I DNA-(apurinic or apyrimidinic site) endonuclease activity"/>
    <property type="evidence" value="ECO:0007669"/>
    <property type="project" value="UniProtKB-EC"/>
</dbReference>
<dbReference type="SMART" id="SM00478">
    <property type="entry name" value="ENDO3c"/>
    <property type="match status" value="1"/>
</dbReference>
<gene>
    <name evidence="12 15" type="primary">nth</name>
    <name evidence="15" type="ORF">H9746_08195</name>
</gene>
<keyword evidence="11 12" id="KW-0326">Glycosidase</keyword>
<dbReference type="EC" id="4.2.99.18" evidence="12"/>
<dbReference type="InterPro" id="IPR003583">
    <property type="entry name" value="Hlx-hairpin-Hlx_DNA-bd_motif"/>
</dbReference>
<keyword evidence="8 12" id="KW-0238">DNA-binding</keyword>
<dbReference type="SMART" id="SM00525">
    <property type="entry name" value="FES"/>
    <property type="match status" value="1"/>
</dbReference>
<name>A0A9D1TI73_9FIRM</name>
<dbReference type="PROSITE" id="PS01155">
    <property type="entry name" value="ENDONUCLEASE_III_2"/>
    <property type="match status" value="1"/>
</dbReference>
<keyword evidence="15" id="KW-0255">Endonuclease</keyword>
<keyword evidence="15" id="KW-0540">Nuclease</keyword>
<dbReference type="FunFam" id="1.10.340.30:FF:000001">
    <property type="entry name" value="Endonuclease III"/>
    <property type="match status" value="1"/>
</dbReference>
<comment type="cofactor">
    <cofactor evidence="12">
        <name>[4Fe-4S] cluster</name>
        <dbReference type="ChEBI" id="CHEBI:49883"/>
    </cofactor>
    <text evidence="12">Binds 1 [4Fe-4S] cluster.</text>
</comment>
<dbReference type="NCBIfam" id="TIGR01083">
    <property type="entry name" value="nth"/>
    <property type="match status" value="1"/>
</dbReference>
<dbReference type="PANTHER" id="PTHR10359">
    <property type="entry name" value="A/G-SPECIFIC ADENINE GLYCOSYLASE/ENDONUCLEASE III"/>
    <property type="match status" value="1"/>
</dbReference>
<evidence type="ECO:0000256" key="6">
    <source>
        <dbReference type="ARBA" id="ARBA00023004"/>
    </source>
</evidence>
<evidence type="ECO:0000256" key="5">
    <source>
        <dbReference type="ARBA" id="ARBA00022801"/>
    </source>
</evidence>
<reference evidence="15" key="1">
    <citation type="journal article" date="2021" name="PeerJ">
        <title>Extensive microbial diversity within the chicken gut microbiome revealed by metagenomics and culture.</title>
        <authorList>
            <person name="Gilroy R."/>
            <person name="Ravi A."/>
            <person name="Getino M."/>
            <person name="Pursley I."/>
            <person name="Horton D.L."/>
            <person name="Alikhan N.F."/>
            <person name="Baker D."/>
            <person name="Gharbi K."/>
            <person name="Hall N."/>
            <person name="Watson M."/>
            <person name="Adriaenssens E.M."/>
            <person name="Foster-Nyarko E."/>
            <person name="Jarju S."/>
            <person name="Secka A."/>
            <person name="Antonio M."/>
            <person name="Oren A."/>
            <person name="Chaudhuri R.R."/>
            <person name="La Ragione R."/>
            <person name="Hildebrand F."/>
            <person name="Pallen M.J."/>
        </authorList>
    </citation>
    <scope>NUCLEOTIDE SEQUENCE</scope>
    <source>
        <strain evidence="15">CHK193-4272</strain>
    </source>
</reference>
<feature type="binding site" evidence="12">
    <location>
        <position position="205"/>
    </location>
    <ligand>
        <name>[4Fe-4S] cluster</name>
        <dbReference type="ChEBI" id="CHEBI:49883"/>
    </ligand>
</feature>
<evidence type="ECO:0000259" key="13">
    <source>
        <dbReference type="SMART" id="SM00278"/>
    </source>
</evidence>